<dbReference type="Proteomes" id="UP000199081">
    <property type="component" value="Unassembled WGS sequence"/>
</dbReference>
<dbReference type="OrthoDB" id="2166051at2"/>
<dbReference type="Pfam" id="PF08951">
    <property type="entry name" value="EntA_Immun"/>
    <property type="match status" value="1"/>
</dbReference>
<dbReference type="Gene3D" id="1.20.1440.50">
    <property type="entry name" value="Ta0600-like"/>
    <property type="match status" value="1"/>
</dbReference>
<keyword evidence="3" id="KW-1185">Reference proteome</keyword>
<dbReference type="RefSeq" id="WP_091479763.1">
    <property type="nucleotide sequence ID" value="NZ_BJYC01000004.1"/>
</dbReference>
<protein>
    <submittedName>
        <fullName evidence="2">Enterocin A Immunity</fullName>
    </submittedName>
</protein>
<dbReference type="EMBL" id="FNZU01000004">
    <property type="protein sequence ID" value="SEK61962.1"/>
    <property type="molecule type" value="Genomic_DNA"/>
</dbReference>
<reference evidence="3" key="1">
    <citation type="submission" date="2016-10" db="EMBL/GenBank/DDBJ databases">
        <authorList>
            <person name="Varghese N."/>
            <person name="Submissions S."/>
        </authorList>
    </citation>
    <scope>NUCLEOTIDE SEQUENCE [LARGE SCALE GENOMIC DNA]</scope>
    <source>
        <strain evidence="3">DSM 19183</strain>
    </source>
</reference>
<evidence type="ECO:0000256" key="1">
    <source>
        <dbReference type="ARBA" id="ARBA00023025"/>
    </source>
</evidence>
<keyword evidence="1" id="KW-0079">Bacteriocin immunity</keyword>
<name>A0A1H7IJD4_9LACT</name>
<dbReference type="SUPFAM" id="SSF109797">
    <property type="entry name" value="Bacteriocin immunity protein-like"/>
    <property type="match status" value="1"/>
</dbReference>
<proteinExistence type="predicted"/>
<evidence type="ECO:0000313" key="3">
    <source>
        <dbReference type="Proteomes" id="UP000199081"/>
    </source>
</evidence>
<dbReference type="AlphaFoldDB" id="A0A1H7IJD4"/>
<dbReference type="InterPro" id="IPR023130">
    <property type="entry name" value="Ta0600-like_sf"/>
</dbReference>
<dbReference type="InterPro" id="IPR015046">
    <property type="entry name" value="LciA_Immunity-like"/>
</dbReference>
<sequence length="92" mass="10651">MAKKDNAEKIIDAMSIAYSDPEVKKDSHMHEVLFHAAKQITSGHDYRPVCVRLRREISFFSVRNNLTTPESLNNLYDLIQTVHITSRIHIPF</sequence>
<accession>A0A1H7IJD4</accession>
<organism evidence="2 3">
    <name type="scientific">Alkalibacterium pelagium</name>
    <dbReference type="NCBI Taxonomy" id="426702"/>
    <lineage>
        <taxon>Bacteria</taxon>
        <taxon>Bacillati</taxon>
        <taxon>Bacillota</taxon>
        <taxon>Bacilli</taxon>
        <taxon>Lactobacillales</taxon>
        <taxon>Carnobacteriaceae</taxon>
        <taxon>Alkalibacterium</taxon>
    </lineage>
</organism>
<evidence type="ECO:0000313" key="2">
    <source>
        <dbReference type="EMBL" id="SEK61962.1"/>
    </source>
</evidence>
<dbReference type="GO" id="GO:0030153">
    <property type="term" value="P:bacteriocin immunity"/>
    <property type="evidence" value="ECO:0007669"/>
    <property type="project" value="UniProtKB-KW"/>
</dbReference>
<gene>
    <name evidence="2" type="ORF">SAMN04488099_104138</name>
</gene>